<protein>
    <submittedName>
        <fullName evidence="1">Uncharacterized protein</fullName>
    </submittedName>
</protein>
<sequence length="29" mass="3300">MIRCFFMLTVAVIFSLSTFFGRGQQAEAK</sequence>
<reference evidence="1 2" key="1">
    <citation type="journal article" date="2014" name="Nature">
        <title>The genome of the recently domesticated crop plant sugar beet (Beta vulgaris).</title>
        <authorList>
            <person name="Dohm J.C."/>
            <person name="Minoche A.E."/>
            <person name="Holtgrawe D."/>
            <person name="Capella-Gutierrez S."/>
            <person name="Zakrzewski F."/>
            <person name="Tafer H."/>
            <person name="Rupp O."/>
            <person name="Sorensen T.R."/>
            <person name="Stracke R."/>
            <person name="Reinhardt R."/>
            <person name="Goesmann A."/>
            <person name="Kraft T."/>
            <person name="Schulz B."/>
            <person name="Stadler P.F."/>
            <person name="Schmidt T."/>
            <person name="Gabaldon T."/>
            <person name="Lehrach H."/>
            <person name="Weisshaar B."/>
            <person name="Himmelbauer H."/>
        </authorList>
    </citation>
    <scope>NUCLEOTIDE SEQUENCE [LARGE SCALE GENOMIC DNA]</scope>
    <source>
        <tissue evidence="1">Taproot</tissue>
    </source>
</reference>
<dbReference type="Proteomes" id="UP000035740">
    <property type="component" value="Unassembled WGS sequence"/>
</dbReference>
<accession>A0A0J8B2S8</accession>
<evidence type="ECO:0000313" key="1">
    <source>
        <dbReference type="EMBL" id="KMS94152.1"/>
    </source>
</evidence>
<organism evidence="1 2">
    <name type="scientific">Beta vulgaris subsp. vulgaris</name>
    <name type="common">Beet</name>
    <dbReference type="NCBI Taxonomy" id="3555"/>
    <lineage>
        <taxon>Eukaryota</taxon>
        <taxon>Viridiplantae</taxon>
        <taxon>Streptophyta</taxon>
        <taxon>Embryophyta</taxon>
        <taxon>Tracheophyta</taxon>
        <taxon>Spermatophyta</taxon>
        <taxon>Magnoliopsida</taxon>
        <taxon>eudicotyledons</taxon>
        <taxon>Gunneridae</taxon>
        <taxon>Pentapetalae</taxon>
        <taxon>Caryophyllales</taxon>
        <taxon>Chenopodiaceae</taxon>
        <taxon>Betoideae</taxon>
        <taxon>Beta</taxon>
    </lineage>
</organism>
<keyword evidence="2" id="KW-1185">Reference proteome</keyword>
<name>A0A0J8B2S8_BETVV</name>
<evidence type="ECO:0000313" key="2">
    <source>
        <dbReference type="Proteomes" id="UP000035740"/>
    </source>
</evidence>
<gene>
    <name evidence="1" type="ORF">BVRB_024280</name>
</gene>
<dbReference type="AlphaFoldDB" id="A0A0J8B2S8"/>
<feature type="non-terminal residue" evidence="1">
    <location>
        <position position="29"/>
    </location>
</feature>
<proteinExistence type="predicted"/>
<dbReference type="Gramene" id="KMS94152">
    <property type="protein sequence ID" value="KMS94152"/>
    <property type="gene ID" value="BVRB_024280"/>
</dbReference>
<dbReference type="EMBL" id="KQ095715">
    <property type="protein sequence ID" value="KMS94152.1"/>
    <property type="molecule type" value="Genomic_DNA"/>
</dbReference>